<dbReference type="InterPro" id="IPR049362">
    <property type="entry name" value="TTI1_rpt"/>
</dbReference>
<dbReference type="InterPro" id="IPR057567">
    <property type="entry name" value="TPR_TTI1_C"/>
</dbReference>
<keyword evidence="4" id="KW-1185">Reference proteome</keyword>
<evidence type="ECO:0000313" key="4">
    <source>
        <dbReference type="Proteomes" id="UP000825935"/>
    </source>
</evidence>
<dbReference type="Pfam" id="PF24173">
    <property type="entry name" value="TPR_TTI1_N"/>
    <property type="match status" value="1"/>
</dbReference>
<protein>
    <recommendedName>
        <fullName evidence="5">ARM repeat superfamily protein</fullName>
    </recommendedName>
</protein>
<evidence type="ECO:0000313" key="3">
    <source>
        <dbReference type="EMBL" id="KAH7284589.1"/>
    </source>
</evidence>
<comment type="caution">
    <text evidence="3">The sequence shown here is derived from an EMBL/GenBank/DDBJ whole genome shotgun (WGS) entry which is preliminary data.</text>
</comment>
<dbReference type="OMA" id="KEYLYVQ"/>
<dbReference type="Proteomes" id="UP000825935">
    <property type="component" value="Chromosome 34"/>
</dbReference>
<dbReference type="InterPro" id="IPR052587">
    <property type="entry name" value="TELO2-interacting_protein_1"/>
</dbReference>
<dbReference type="SUPFAM" id="SSF48371">
    <property type="entry name" value="ARM repeat"/>
    <property type="match status" value="1"/>
</dbReference>
<evidence type="ECO:0008006" key="5">
    <source>
        <dbReference type="Google" id="ProtNLM"/>
    </source>
</evidence>
<dbReference type="InterPro" id="IPR057566">
    <property type="entry name" value="TPR_TTI1_N"/>
</dbReference>
<feature type="domain" description="TTI1 N-terminal TPR" evidence="1">
    <location>
        <begin position="238"/>
        <end position="514"/>
    </location>
</feature>
<dbReference type="EMBL" id="CM035439">
    <property type="protein sequence ID" value="KAH7284589.1"/>
    <property type="molecule type" value="Genomic_DNA"/>
</dbReference>
<dbReference type="OrthoDB" id="49511at2759"/>
<organism evidence="3 4">
    <name type="scientific">Ceratopteris richardii</name>
    <name type="common">Triangle waterfern</name>
    <dbReference type="NCBI Taxonomy" id="49495"/>
    <lineage>
        <taxon>Eukaryota</taxon>
        <taxon>Viridiplantae</taxon>
        <taxon>Streptophyta</taxon>
        <taxon>Embryophyta</taxon>
        <taxon>Tracheophyta</taxon>
        <taxon>Polypodiopsida</taxon>
        <taxon>Polypodiidae</taxon>
        <taxon>Polypodiales</taxon>
        <taxon>Pteridineae</taxon>
        <taxon>Pteridaceae</taxon>
        <taxon>Parkerioideae</taxon>
        <taxon>Ceratopteris</taxon>
    </lineage>
</organism>
<feature type="domain" description="TTI1 C-terminal TPR" evidence="2">
    <location>
        <begin position="1047"/>
        <end position="1304"/>
    </location>
</feature>
<sequence>MESSASAGNPAESLAFFSTQSASDDASKEAFAMLQPLCSRLFELPLRRGDTDFDASLLLSLQQVLREAPLSGLRVCFEYVLFPLQLLLDASVACRSHQASKEANDVHCIPMSETSSSSKLHISDKIAEGVLCCLEQLLLRCPVTTSFQLNMLLRKLTAAAMLPSEQASEEFRLAAVKSLNRLFSGLSSCGRSFCGCRLSALPQQIVPSEGRIKLDVVPILNSLSQKVECDGGDDMSECHEDCLIEFLQSENMSAAVGHLFSVFLQISENESFKGRTGSTSLRVNAIATLRILILKVGAPDALAFFLPGVSSRLVKSLQSSKRSNLNVSELSYPVGAAGSPAALEQSIRALSELLALVLADERNKVLLGVGLRPDDSYASTTSPAMSISVEAALETIRNVSYLHEDNSNTDVLLMPGNKCISSDSSSGETFENIPVHKNEANVFHVDRNKHWLDFTVRQVKTLLAFCFPALCHHSSPSVRVAAAESAVLLISSCRISLGDFITTLLESLLAMACDTFPHVASVAQMFLTSLVADGNKTCAFSKGGLREIILRLLEKLPKAIHSWDENVCAFLARQLLSAIYFAGPNVVSECIFQSPTATAQFVDVISQCFSINLASIGTLQQLHIADRGSIAHIPQIIDSSEEKVVNTGNSSLSKDNFRNLHSGIEFSNDLVPSSTVRDSEPHRLPRLPPWFRQTNQCKFYPEIAGVIRFVGLSSMLGSEGGRNLFVLIEELLVPLRYSPFDSKGDIHGNRFIGQWQRRAAMCTAVLNEVCYGASGLWIDDSCLPFVKHPLQCKSNVSTDVGDASNKENINGIQSSCSLHGWKELAHNMPREALGNYIGVVLHEFSSDFIWKLPIDPIDVSEAEHGHILKDNVYLQQVMLEGIGVLAMSVGKLFEELGFLGSVLYLLLERLGCTSLFVSSTADLVLRTVSSACAYPSVRSLIVANTDYIVDALCRQLRHIEFFPNAPNMLVAVLRYTGAGQDLVTLLQEPMQSISLELEIPARQAHSANTLPMLRALKEVVKAAKAESACMLQTIVTRKESESAVPDENGSMSYWDEITSNLKRNERSRQALQEIVISCLNSSCPLLASKDQHKCLLALEITEVGVAAMSFLDALLKLEKEEKARASNLPGHTNEVSELTDSEPPKLLPTMHRVWPHLSACLKHVMPSVLIRASEVIASVVNSCGGDFFTRRFEKDVVPRFLSFLCQDTGFEVKKVSRKFLLSSRETSMSGHKDYAPASLFGVQQAVLSCLRDVGKNKKSSPALATTLDQLSAVVVGLACGIPDLQDLATQTLIALSNIDPDLIWILVADVAYGNSGVQSSQITSPGMIFPVVSDLLPPLVTQKDALWIQLTGKDIKVNIDGSKAWSILSSLESCHNGRSRLVGG</sequence>
<dbReference type="InterPro" id="IPR016024">
    <property type="entry name" value="ARM-type_fold"/>
</dbReference>
<dbReference type="Pfam" id="PF21547">
    <property type="entry name" value="TTI1"/>
    <property type="match status" value="1"/>
</dbReference>
<dbReference type="Pfam" id="PF24181">
    <property type="entry name" value="TPR_TTI1_C"/>
    <property type="match status" value="1"/>
</dbReference>
<dbReference type="PANTHER" id="PTHR18460">
    <property type="entry name" value="TEL2 INTERACTING PROTEIN 1 TTI1 FAMILY MEMBER"/>
    <property type="match status" value="1"/>
</dbReference>
<proteinExistence type="predicted"/>
<accession>A0A8T2QKY3</accession>
<evidence type="ECO:0000259" key="1">
    <source>
        <dbReference type="Pfam" id="PF24173"/>
    </source>
</evidence>
<dbReference type="GO" id="GO:0005737">
    <property type="term" value="C:cytoplasm"/>
    <property type="evidence" value="ECO:0007669"/>
    <property type="project" value="TreeGrafter"/>
</dbReference>
<dbReference type="PANTHER" id="PTHR18460:SF3">
    <property type="entry name" value="TELO2-INTERACTING PROTEIN 1 HOMOLOG"/>
    <property type="match status" value="1"/>
</dbReference>
<name>A0A8T2QKY3_CERRI</name>
<evidence type="ECO:0000259" key="2">
    <source>
        <dbReference type="Pfam" id="PF24181"/>
    </source>
</evidence>
<gene>
    <name evidence="3" type="ORF">KP509_34G061400</name>
</gene>
<reference evidence="3" key="1">
    <citation type="submission" date="2021-08" db="EMBL/GenBank/DDBJ databases">
        <title>WGS assembly of Ceratopteris richardii.</title>
        <authorList>
            <person name="Marchant D.B."/>
            <person name="Chen G."/>
            <person name="Jenkins J."/>
            <person name="Shu S."/>
            <person name="Leebens-Mack J."/>
            <person name="Grimwood J."/>
            <person name="Schmutz J."/>
            <person name="Soltis P."/>
            <person name="Soltis D."/>
            <person name="Chen Z.-H."/>
        </authorList>
    </citation>
    <scope>NUCLEOTIDE SEQUENCE</scope>
    <source>
        <strain evidence="3">Whitten #5841</strain>
        <tissue evidence="3">Leaf</tissue>
    </source>
</reference>